<keyword evidence="3" id="KW-1185">Reference proteome</keyword>
<dbReference type="EMBL" id="CP120371">
    <property type="protein sequence ID" value="WEX82266.1"/>
    <property type="molecule type" value="Genomic_DNA"/>
</dbReference>
<dbReference type="Proteomes" id="UP001235547">
    <property type="component" value="Chromosome 1"/>
</dbReference>
<gene>
    <name evidence="2" type="ORF">PYH38_004515</name>
</gene>
<evidence type="ECO:0000256" key="1">
    <source>
        <dbReference type="SAM" id="SignalP"/>
    </source>
</evidence>
<reference evidence="2 3" key="1">
    <citation type="submission" date="2023-03" db="EMBL/GenBank/DDBJ databases">
        <authorList>
            <person name="Kaur S."/>
            <person name="Espinosa-Saiz D."/>
            <person name="Velazquez E."/>
            <person name="Menendez E."/>
            <person name="diCenzo G.C."/>
        </authorList>
    </citation>
    <scope>NUCLEOTIDE SEQUENCE [LARGE SCALE GENOMIC DNA]</scope>
    <source>
        <strain evidence="2 3">LMG 27395</strain>
    </source>
</reference>
<name>A0ABY8CUD4_9HYPH</name>
<feature type="chain" id="PRO_5046959301" description="DUF4230 domain-containing protein" evidence="1">
    <location>
        <begin position="21"/>
        <end position="207"/>
    </location>
</feature>
<protein>
    <recommendedName>
        <fullName evidence="4">DUF4230 domain-containing protein</fullName>
    </recommendedName>
</protein>
<evidence type="ECO:0008006" key="4">
    <source>
        <dbReference type="Google" id="ProtNLM"/>
    </source>
</evidence>
<dbReference type="RefSeq" id="WP_280733002.1">
    <property type="nucleotide sequence ID" value="NZ_CP120368.1"/>
</dbReference>
<feature type="signal peptide" evidence="1">
    <location>
        <begin position="1"/>
        <end position="20"/>
    </location>
</feature>
<accession>A0ABY8CUD4</accession>
<evidence type="ECO:0000313" key="2">
    <source>
        <dbReference type="EMBL" id="WEX82266.1"/>
    </source>
</evidence>
<evidence type="ECO:0000313" key="3">
    <source>
        <dbReference type="Proteomes" id="UP001235547"/>
    </source>
</evidence>
<organism evidence="2 3">
    <name type="scientific">Sinorhizobium numidicum</name>
    <dbReference type="NCBI Taxonomy" id="680248"/>
    <lineage>
        <taxon>Bacteria</taxon>
        <taxon>Pseudomonadati</taxon>
        <taxon>Pseudomonadota</taxon>
        <taxon>Alphaproteobacteria</taxon>
        <taxon>Hyphomicrobiales</taxon>
        <taxon>Rhizobiaceae</taxon>
        <taxon>Sinorhizobium/Ensifer group</taxon>
        <taxon>Sinorhizobium</taxon>
    </lineage>
</organism>
<sequence length="207" mass="23176">MKLRLVLTWLLIVVALTARAQESREAADWPIRVEELLAVHRFELEEGFEFDWSAEARTVRSGTLVVIKVDPDIVVPRNAPEPILYAGDRTVQRLNRGSGSGVVIGIIPGDIDLSVAPLWFGAPGLPESVTAETIRNERLLAERAEIRPFAREVVERVRAEPLVANDLAELLRTHVADLVLQYAPQERDLAESWRLPVVSAPQKDRRP</sequence>
<proteinExistence type="predicted"/>
<keyword evidence="1" id="KW-0732">Signal</keyword>